<reference evidence="2 3" key="1">
    <citation type="submission" date="2020-07" db="EMBL/GenBank/DDBJ databases">
        <title>Genomic characterization of Flavobacterium psychrophilum strains.</title>
        <authorList>
            <person name="Castillo D."/>
            <person name="Jorgensen J."/>
            <person name="Middelboe M."/>
        </authorList>
    </citation>
    <scope>NUCLEOTIDE SEQUENCE [LARGE SCALE GENOMIC DNA]</scope>
    <source>
        <strain evidence="2 3">FPS-R7</strain>
    </source>
</reference>
<name>A0A7U2NF56_FLAPS</name>
<evidence type="ECO:0000313" key="3">
    <source>
        <dbReference type="Proteomes" id="UP000596329"/>
    </source>
</evidence>
<keyword evidence="1" id="KW-0812">Transmembrane</keyword>
<feature type="transmembrane region" description="Helical" evidence="1">
    <location>
        <begin position="110"/>
        <end position="131"/>
    </location>
</feature>
<feature type="transmembrane region" description="Helical" evidence="1">
    <location>
        <begin position="263"/>
        <end position="279"/>
    </location>
</feature>
<proteinExistence type="predicted"/>
<accession>A0A7U2NF56</accession>
<feature type="transmembrane region" description="Helical" evidence="1">
    <location>
        <begin position="315"/>
        <end position="332"/>
    </location>
</feature>
<organism evidence="2 3">
    <name type="scientific">Flavobacterium psychrophilum</name>
    <dbReference type="NCBI Taxonomy" id="96345"/>
    <lineage>
        <taxon>Bacteria</taxon>
        <taxon>Pseudomonadati</taxon>
        <taxon>Bacteroidota</taxon>
        <taxon>Flavobacteriia</taxon>
        <taxon>Flavobacteriales</taxon>
        <taxon>Flavobacteriaceae</taxon>
        <taxon>Flavobacterium</taxon>
    </lineage>
</organism>
<feature type="transmembrane region" description="Helical" evidence="1">
    <location>
        <begin position="225"/>
        <end position="242"/>
    </location>
</feature>
<protein>
    <submittedName>
        <fullName evidence="2">EpsG family protein</fullName>
    </submittedName>
</protein>
<feature type="transmembrane region" description="Helical" evidence="1">
    <location>
        <begin position="151"/>
        <end position="175"/>
    </location>
</feature>
<feature type="transmembrane region" description="Helical" evidence="1">
    <location>
        <begin position="187"/>
        <end position="210"/>
    </location>
</feature>
<sequence length="348" mass="41247">MMTSLLIFILTFLSLILKKSKVVACFVFGLMWVLFGWNYWNGDYDMYEAMYENQYELLIDVFKYEGGYDVLMLISNLWGFNFQEFLIIISAFILLSLFRFSLVFSKFPAIVALFFMFALFPLQYVLLRNFLAFAIVLHGMISLLKDAKYKYIKYVLAVLIACTIHISSFFYLLFLPAFFKKKIAPKNIYILVALTLILFILSLNLISAIIDLSPKERNLVYDTGFFQFLLYSLIQIANLYFISHFLHKKDDANSGDFDIMNKNILYVNILMLFLIVLYFKTGIFIRILINVSFINMVFITNQFRYQKYNTDWNKILIFLYLIFNFFMFVFVVRENSLIPMFEKNLLLD</sequence>
<dbReference type="RefSeq" id="WP_081249502.1">
    <property type="nucleotide sequence ID" value="NZ_CP059075.1"/>
</dbReference>
<dbReference type="EMBL" id="CP059075">
    <property type="protein sequence ID" value="QRE03838.1"/>
    <property type="molecule type" value="Genomic_DNA"/>
</dbReference>
<feature type="transmembrane region" description="Helical" evidence="1">
    <location>
        <begin position="78"/>
        <end position="98"/>
    </location>
</feature>
<dbReference type="Proteomes" id="UP000596329">
    <property type="component" value="Chromosome"/>
</dbReference>
<dbReference type="InterPro" id="IPR049458">
    <property type="entry name" value="EpsG-like"/>
</dbReference>
<keyword evidence="1" id="KW-1133">Transmembrane helix</keyword>
<evidence type="ECO:0000313" key="2">
    <source>
        <dbReference type="EMBL" id="QRE03838.1"/>
    </source>
</evidence>
<keyword evidence="1" id="KW-0472">Membrane</keyword>
<dbReference type="AlphaFoldDB" id="A0A7U2NF56"/>
<evidence type="ECO:0000256" key="1">
    <source>
        <dbReference type="SAM" id="Phobius"/>
    </source>
</evidence>
<dbReference type="Pfam" id="PF14897">
    <property type="entry name" value="EpsG"/>
    <property type="match status" value="1"/>
</dbReference>
<gene>
    <name evidence="2" type="ORF">H0H26_13315</name>
</gene>